<gene>
    <name evidence="3" type="ORF">FHG71_01950</name>
</gene>
<keyword evidence="4" id="KW-1185">Reference proteome</keyword>
<sequence>MMRLAGRTAIVMGVESPAGTAIARALAKAGATLHLVSADRPRVEALAAGLDASLLATDDEGPAAPDLVVDASALPAMPDRMTSEEDWEETFIRANRPVARLAARADRMPDKGAILLVTAVPAAVETGGWLMPMLAWREAAVAALARETAARGLRVNGLAPVMDAGGGLPGFLQPAAARPRAGTAAPVEVAEAALWLLGAGMATGLTLALDGGRRLQA</sequence>
<dbReference type="GO" id="GO:0016491">
    <property type="term" value="F:oxidoreductase activity"/>
    <property type="evidence" value="ECO:0007669"/>
    <property type="project" value="UniProtKB-KW"/>
</dbReference>
<protein>
    <submittedName>
        <fullName evidence="3">SDR family oxidoreductase</fullName>
    </submittedName>
</protein>
<comment type="caution">
    <text evidence="3">The sequence shown here is derived from an EMBL/GenBank/DDBJ whole genome shotgun (WGS) entry which is preliminary data.</text>
</comment>
<proteinExistence type="inferred from homology"/>
<dbReference type="PANTHER" id="PTHR43477:SF1">
    <property type="entry name" value="DIHYDROANTICAPSIN 7-DEHYDROGENASE"/>
    <property type="match status" value="1"/>
</dbReference>
<evidence type="ECO:0000313" key="4">
    <source>
        <dbReference type="Proteomes" id="UP000305709"/>
    </source>
</evidence>
<reference evidence="3 4" key="1">
    <citation type="submission" date="2019-06" db="EMBL/GenBank/DDBJ databases">
        <authorList>
            <person name="Jiang L."/>
        </authorList>
    </citation>
    <scope>NUCLEOTIDE SEQUENCE [LARGE SCALE GENOMIC DNA]</scope>
    <source>
        <strain evidence="3 4">YIM 48858</strain>
    </source>
</reference>
<dbReference type="InterPro" id="IPR002347">
    <property type="entry name" value="SDR_fam"/>
</dbReference>
<dbReference type="Pfam" id="PF13561">
    <property type="entry name" value="adh_short_C2"/>
    <property type="match status" value="1"/>
</dbReference>
<dbReference type="PANTHER" id="PTHR43477">
    <property type="entry name" value="DIHYDROANTICAPSIN 7-DEHYDROGENASE"/>
    <property type="match status" value="1"/>
</dbReference>
<organism evidence="3 4">
    <name type="scientific">Rubellimicrobium roseum</name>
    <dbReference type="NCBI Taxonomy" id="687525"/>
    <lineage>
        <taxon>Bacteria</taxon>
        <taxon>Pseudomonadati</taxon>
        <taxon>Pseudomonadota</taxon>
        <taxon>Alphaproteobacteria</taxon>
        <taxon>Rhodobacterales</taxon>
        <taxon>Roseobacteraceae</taxon>
        <taxon>Rubellimicrobium</taxon>
    </lineage>
</organism>
<dbReference type="InterPro" id="IPR051122">
    <property type="entry name" value="SDR_DHRS6-like"/>
</dbReference>
<comment type="similarity">
    <text evidence="1">Belongs to the short-chain dehydrogenases/reductases (SDR) family.</text>
</comment>
<evidence type="ECO:0000256" key="1">
    <source>
        <dbReference type="ARBA" id="ARBA00006484"/>
    </source>
</evidence>
<evidence type="ECO:0000256" key="2">
    <source>
        <dbReference type="ARBA" id="ARBA00023002"/>
    </source>
</evidence>
<dbReference type="InterPro" id="IPR036291">
    <property type="entry name" value="NAD(P)-bd_dom_sf"/>
</dbReference>
<dbReference type="Proteomes" id="UP000305709">
    <property type="component" value="Unassembled WGS sequence"/>
</dbReference>
<dbReference type="RefSeq" id="WP_139079908.1">
    <property type="nucleotide sequence ID" value="NZ_VDFV01000001.1"/>
</dbReference>
<dbReference type="SUPFAM" id="SSF51735">
    <property type="entry name" value="NAD(P)-binding Rossmann-fold domains"/>
    <property type="match status" value="1"/>
</dbReference>
<accession>A0A5C4NJF1</accession>
<keyword evidence="2" id="KW-0560">Oxidoreductase</keyword>
<dbReference type="AlphaFoldDB" id="A0A5C4NJF1"/>
<evidence type="ECO:0000313" key="3">
    <source>
        <dbReference type="EMBL" id="TNC74914.1"/>
    </source>
</evidence>
<dbReference type="EMBL" id="VDFV01000001">
    <property type="protein sequence ID" value="TNC74914.1"/>
    <property type="molecule type" value="Genomic_DNA"/>
</dbReference>
<name>A0A5C4NJF1_9RHOB</name>
<dbReference type="Gene3D" id="3.40.50.720">
    <property type="entry name" value="NAD(P)-binding Rossmann-like Domain"/>
    <property type="match status" value="2"/>
</dbReference>